<feature type="compositionally biased region" description="Acidic residues" evidence="2">
    <location>
        <begin position="212"/>
        <end position="221"/>
    </location>
</feature>
<proteinExistence type="predicted"/>
<feature type="compositionally biased region" description="Low complexity" evidence="2">
    <location>
        <begin position="8"/>
        <end position="18"/>
    </location>
</feature>
<comment type="caution">
    <text evidence="3">The sequence shown here is derived from an EMBL/GenBank/DDBJ whole genome shotgun (WGS) entry which is preliminary data.</text>
</comment>
<feature type="coiled-coil region" evidence="1">
    <location>
        <begin position="330"/>
        <end position="388"/>
    </location>
</feature>
<sequence length="483" mass="56231">MHPRNAVGKGTTSGTQSQTKHRLRYKVLAERTEAVAPVGVWVEGVQDCQREDEHPTVRALLTEELQWEIQREKEDSLRRFQDNVRHRVAQQAQVLKRRQLQKSCAMADWEGRVLQQSSDAAQKLIQRKNLFCSSLQGELAICSTNSAWTPAQDLQSSDEENKDQQQLSEVMRQVRHRLAACQTVRDGEVTSEFPGGIWKGSSTRDKAISPEETVEEEEDNTADEDALLGGQHDIPLHRSDRHGSKTVTFDKNPVCEKLVNGPYPADPRLGFSTDYRANQVIWPDEDQEELKRERQSQFVTYRRLFMDIEREQVKEQQRHRKHLRRIARIKTEKEHRRLEEESEMERLQQLEEDKQEMAEREFLILEQLRLEEEERADVLERKERARKDKEATRYIEALKSQMKEKMALQKSELPPLCCCGDSFWDSHPDTCANNCLFYKNHKAYVQALQSALLSWDLKSGRQSTHQRASAHRIASMHALSPRK</sequence>
<dbReference type="PANTHER" id="PTHR14817:SF2">
    <property type="entry name" value="COILED-COIL DOMAIN-CONTAINING PROTEIN 15"/>
    <property type="match status" value="1"/>
</dbReference>
<evidence type="ECO:0000313" key="3">
    <source>
        <dbReference type="EMBL" id="KAL0994611.1"/>
    </source>
</evidence>
<evidence type="ECO:0000256" key="2">
    <source>
        <dbReference type="SAM" id="MobiDB-lite"/>
    </source>
</evidence>
<feature type="region of interest" description="Disordered" evidence="2">
    <location>
        <begin position="464"/>
        <end position="483"/>
    </location>
</feature>
<evidence type="ECO:0008006" key="5">
    <source>
        <dbReference type="Google" id="ProtNLM"/>
    </source>
</evidence>
<name>A0ABD0XT82_UMBPY</name>
<dbReference type="InterPro" id="IPR037693">
    <property type="entry name" value="CCDC15"/>
</dbReference>
<keyword evidence="4" id="KW-1185">Reference proteome</keyword>
<dbReference type="PANTHER" id="PTHR14817">
    <property type="entry name" value="COILED-COIL DOMAIN-CONTAINING PROTEIN 15"/>
    <property type="match status" value="1"/>
</dbReference>
<gene>
    <name evidence="3" type="ORF">UPYG_G00124830</name>
</gene>
<feature type="region of interest" description="Disordered" evidence="2">
    <location>
        <begin position="1"/>
        <end position="21"/>
    </location>
</feature>
<evidence type="ECO:0000313" key="4">
    <source>
        <dbReference type="Proteomes" id="UP001557470"/>
    </source>
</evidence>
<keyword evidence="1" id="KW-0175">Coiled coil</keyword>
<reference evidence="3 4" key="1">
    <citation type="submission" date="2024-06" db="EMBL/GenBank/DDBJ databases">
        <authorList>
            <person name="Pan Q."/>
            <person name="Wen M."/>
            <person name="Jouanno E."/>
            <person name="Zahm M."/>
            <person name="Klopp C."/>
            <person name="Cabau C."/>
            <person name="Louis A."/>
            <person name="Berthelot C."/>
            <person name="Parey E."/>
            <person name="Roest Crollius H."/>
            <person name="Montfort J."/>
            <person name="Robinson-Rechavi M."/>
            <person name="Bouchez O."/>
            <person name="Lampietro C."/>
            <person name="Lopez Roques C."/>
            <person name="Donnadieu C."/>
            <person name="Postlethwait J."/>
            <person name="Bobe J."/>
            <person name="Verreycken H."/>
            <person name="Guiguen Y."/>
        </authorList>
    </citation>
    <scope>NUCLEOTIDE SEQUENCE [LARGE SCALE GENOMIC DNA]</scope>
    <source>
        <strain evidence="3">Up_M1</strain>
        <tissue evidence="3">Testis</tissue>
    </source>
</reference>
<feature type="region of interest" description="Disordered" evidence="2">
    <location>
        <begin position="192"/>
        <end position="221"/>
    </location>
</feature>
<accession>A0ABD0XT82</accession>
<organism evidence="3 4">
    <name type="scientific">Umbra pygmaea</name>
    <name type="common">Eastern mudminnow</name>
    <dbReference type="NCBI Taxonomy" id="75934"/>
    <lineage>
        <taxon>Eukaryota</taxon>
        <taxon>Metazoa</taxon>
        <taxon>Chordata</taxon>
        <taxon>Craniata</taxon>
        <taxon>Vertebrata</taxon>
        <taxon>Euteleostomi</taxon>
        <taxon>Actinopterygii</taxon>
        <taxon>Neopterygii</taxon>
        <taxon>Teleostei</taxon>
        <taxon>Protacanthopterygii</taxon>
        <taxon>Esociformes</taxon>
        <taxon>Umbridae</taxon>
        <taxon>Umbra</taxon>
    </lineage>
</organism>
<dbReference type="EMBL" id="JAGEUA010000003">
    <property type="protein sequence ID" value="KAL0994611.1"/>
    <property type="molecule type" value="Genomic_DNA"/>
</dbReference>
<dbReference type="AlphaFoldDB" id="A0ABD0XT82"/>
<dbReference type="Proteomes" id="UP001557470">
    <property type="component" value="Unassembled WGS sequence"/>
</dbReference>
<protein>
    <recommendedName>
        <fullName evidence="5">Coiled-coil domain-containing protein 15</fullName>
    </recommendedName>
</protein>
<evidence type="ECO:0000256" key="1">
    <source>
        <dbReference type="SAM" id="Coils"/>
    </source>
</evidence>